<evidence type="ECO:0000259" key="1">
    <source>
        <dbReference type="PROSITE" id="PS50113"/>
    </source>
</evidence>
<dbReference type="PROSITE" id="PS50113">
    <property type="entry name" value="PAC"/>
    <property type="match status" value="1"/>
</dbReference>
<evidence type="ECO:0000313" key="2">
    <source>
        <dbReference type="EMBL" id="GAI07954.1"/>
    </source>
</evidence>
<dbReference type="Gene3D" id="3.30.450.20">
    <property type="entry name" value="PAS domain"/>
    <property type="match status" value="1"/>
</dbReference>
<dbReference type="Pfam" id="PF08448">
    <property type="entry name" value="PAS_4"/>
    <property type="match status" value="1"/>
</dbReference>
<dbReference type="InterPro" id="IPR000700">
    <property type="entry name" value="PAS-assoc_C"/>
</dbReference>
<organism evidence="2">
    <name type="scientific">marine sediment metagenome</name>
    <dbReference type="NCBI Taxonomy" id="412755"/>
    <lineage>
        <taxon>unclassified sequences</taxon>
        <taxon>metagenomes</taxon>
        <taxon>ecological metagenomes</taxon>
    </lineage>
</organism>
<dbReference type="InterPro" id="IPR035965">
    <property type="entry name" value="PAS-like_dom_sf"/>
</dbReference>
<reference evidence="2" key="1">
    <citation type="journal article" date="2014" name="Front. Microbiol.">
        <title>High frequency of phylogenetically diverse reductive dehalogenase-homologous genes in deep subseafloor sedimentary metagenomes.</title>
        <authorList>
            <person name="Kawai M."/>
            <person name="Futagami T."/>
            <person name="Toyoda A."/>
            <person name="Takaki Y."/>
            <person name="Nishi S."/>
            <person name="Hori S."/>
            <person name="Arai W."/>
            <person name="Tsubouchi T."/>
            <person name="Morono Y."/>
            <person name="Uchiyama I."/>
            <person name="Ito T."/>
            <person name="Fujiyama A."/>
            <person name="Inagaki F."/>
            <person name="Takami H."/>
        </authorList>
    </citation>
    <scope>NUCLEOTIDE SEQUENCE</scope>
    <source>
        <strain evidence="2">Expedition CK06-06</strain>
    </source>
</reference>
<dbReference type="EMBL" id="BARV01010095">
    <property type="protein sequence ID" value="GAI07954.1"/>
    <property type="molecule type" value="Genomic_DNA"/>
</dbReference>
<comment type="caution">
    <text evidence="2">The sequence shown here is derived from an EMBL/GenBank/DDBJ whole genome shotgun (WGS) entry which is preliminary data.</text>
</comment>
<accession>X1MNM2</accession>
<name>X1MNM2_9ZZZZ</name>
<sequence length="82" mass="9382">MTGKHCYEIWHNRDEHCEDCPGLRAIETGEFQQAEIANPDGRRWMIRASPVKDESDEVIGIVESALNITEQKLAEEAIRKSE</sequence>
<feature type="domain" description="PAC" evidence="1">
    <location>
        <begin position="27"/>
        <end position="80"/>
    </location>
</feature>
<dbReference type="AlphaFoldDB" id="X1MNM2"/>
<protein>
    <recommendedName>
        <fullName evidence="1">PAC domain-containing protein</fullName>
    </recommendedName>
</protein>
<feature type="non-terminal residue" evidence="2">
    <location>
        <position position="82"/>
    </location>
</feature>
<gene>
    <name evidence="2" type="ORF">S06H3_19674</name>
</gene>
<proteinExistence type="predicted"/>
<dbReference type="SUPFAM" id="SSF55785">
    <property type="entry name" value="PYP-like sensor domain (PAS domain)"/>
    <property type="match status" value="1"/>
</dbReference>
<dbReference type="InterPro" id="IPR013656">
    <property type="entry name" value="PAS_4"/>
</dbReference>